<organism evidence="1 2">
    <name type="scientific">Scytonema hofmannii PCC 7110</name>
    <dbReference type="NCBI Taxonomy" id="128403"/>
    <lineage>
        <taxon>Bacteria</taxon>
        <taxon>Bacillati</taxon>
        <taxon>Cyanobacteriota</taxon>
        <taxon>Cyanophyceae</taxon>
        <taxon>Nostocales</taxon>
        <taxon>Scytonemataceae</taxon>
        <taxon>Scytonema</taxon>
    </lineage>
</organism>
<dbReference type="AlphaFoldDB" id="A0A139X064"/>
<accession>A0A139X064</accession>
<protein>
    <recommendedName>
        <fullName evidence="3">Terpene synthase</fullName>
    </recommendedName>
</protein>
<dbReference type="OrthoDB" id="505501at2"/>
<dbReference type="EMBL" id="ANNX02000042">
    <property type="protein sequence ID" value="KYC38050.1"/>
    <property type="molecule type" value="Genomic_DNA"/>
</dbReference>
<reference evidence="1 2" key="1">
    <citation type="journal article" date="2013" name="Genome Biol. Evol.">
        <title>Genomes of Stigonematalean cyanobacteria (subsection V) and the evolution of oxygenic photosynthesis from prokaryotes to plastids.</title>
        <authorList>
            <person name="Dagan T."/>
            <person name="Roettger M."/>
            <person name="Stucken K."/>
            <person name="Landan G."/>
            <person name="Koch R."/>
            <person name="Major P."/>
            <person name="Gould S.B."/>
            <person name="Goremykin V.V."/>
            <person name="Rippka R."/>
            <person name="Tandeau de Marsac N."/>
            <person name="Gugger M."/>
            <person name="Lockhart P.J."/>
            <person name="Allen J.F."/>
            <person name="Brune I."/>
            <person name="Maus I."/>
            <person name="Puhler A."/>
            <person name="Martin W.F."/>
        </authorList>
    </citation>
    <scope>NUCLEOTIDE SEQUENCE [LARGE SCALE GENOMIC DNA]</scope>
    <source>
        <strain evidence="1 2">PCC 7110</strain>
    </source>
</reference>
<evidence type="ECO:0000313" key="2">
    <source>
        <dbReference type="Proteomes" id="UP000076925"/>
    </source>
</evidence>
<gene>
    <name evidence="1" type="ORF">WA1_37480</name>
</gene>
<proteinExistence type="predicted"/>
<dbReference type="Pfam" id="PF19086">
    <property type="entry name" value="Terpene_syn_C_2"/>
    <property type="match status" value="1"/>
</dbReference>
<dbReference type="SUPFAM" id="SSF48576">
    <property type="entry name" value="Terpenoid synthases"/>
    <property type="match status" value="1"/>
</dbReference>
<dbReference type="STRING" id="128403.WA1_37480"/>
<name>A0A139X064_9CYAN</name>
<dbReference type="Proteomes" id="UP000076925">
    <property type="component" value="Unassembled WGS sequence"/>
</dbReference>
<dbReference type="Gene3D" id="1.10.600.10">
    <property type="entry name" value="Farnesyl Diphosphate Synthase"/>
    <property type="match status" value="1"/>
</dbReference>
<evidence type="ECO:0008006" key="3">
    <source>
        <dbReference type="Google" id="ProtNLM"/>
    </source>
</evidence>
<sequence length="375" mass="43090">MAMKNKVVTINISEIFDWRAVVQQHKPGQHSELQRQRLSMYQRVLPELEKWSTIFDLNIAEWSPIYGYDLAKGRVKSCAYYGICGVESIDYDLSLLLAKLCFWLYAMDIRLDESPSISYLDARAMEIMSPFKEQLIEQGILNFTSDLLAVPNKEDNSIDRRIAQALSEIYLSFKQLCHTRLSSSVQEFCLSNFVKEFTAVVKAMHWERKHSLLFQQFDRLGSGQDLQITLEEYLELARITTCYRFVASPVVAFETTPSSTWIQCEEAMRYGGRIVRLANDLATALREMEEGKINAVSIVLRDLGFNPFATYSLESPEIREALRLLKEQMEVELIQFNQQLKALPLSGPLVHNVVINVAFAIAMYEKGDFEAEVPY</sequence>
<dbReference type="RefSeq" id="WP_017749314.1">
    <property type="nucleotide sequence ID" value="NZ_KQ976354.1"/>
</dbReference>
<comment type="caution">
    <text evidence="1">The sequence shown here is derived from an EMBL/GenBank/DDBJ whole genome shotgun (WGS) entry which is preliminary data.</text>
</comment>
<dbReference type="CDD" id="cd00385">
    <property type="entry name" value="Isoprenoid_Biosyn_C1"/>
    <property type="match status" value="1"/>
</dbReference>
<dbReference type="InterPro" id="IPR008949">
    <property type="entry name" value="Isoprenoid_synthase_dom_sf"/>
</dbReference>
<evidence type="ECO:0000313" key="1">
    <source>
        <dbReference type="EMBL" id="KYC38050.1"/>
    </source>
</evidence>
<keyword evidence="2" id="KW-1185">Reference proteome</keyword>